<comment type="caution">
    <text evidence="5">The sequence shown here is derived from an EMBL/GenBank/DDBJ whole genome shotgun (WGS) entry which is preliminary data.</text>
</comment>
<organism evidence="5 6">
    <name type="scientific">Prescottella agglutinans</name>
    <dbReference type="NCBI Taxonomy" id="1644129"/>
    <lineage>
        <taxon>Bacteria</taxon>
        <taxon>Bacillati</taxon>
        <taxon>Actinomycetota</taxon>
        <taxon>Actinomycetes</taxon>
        <taxon>Mycobacteriales</taxon>
        <taxon>Nocardiaceae</taxon>
        <taxon>Prescottella</taxon>
    </lineage>
</organism>
<keyword evidence="6" id="KW-1185">Reference proteome</keyword>
<evidence type="ECO:0000259" key="4">
    <source>
        <dbReference type="Pfam" id="PF00582"/>
    </source>
</evidence>
<keyword evidence="2" id="KW-0547">Nucleotide-binding</keyword>
<dbReference type="EMBL" id="JARXVC010000004">
    <property type="protein sequence ID" value="MDH6280998.1"/>
    <property type="molecule type" value="Genomic_DNA"/>
</dbReference>
<evidence type="ECO:0000313" key="6">
    <source>
        <dbReference type="Proteomes" id="UP001160334"/>
    </source>
</evidence>
<name>A0ABT6M9L0_9NOCA</name>
<dbReference type="InterPro" id="IPR006015">
    <property type="entry name" value="Universal_stress_UspA"/>
</dbReference>
<dbReference type="Proteomes" id="UP001160334">
    <property type="component" value="Unassembled WGS sequence"/>
</dbReference>
<evidence type="ECO:0000256" key="3">
    <source>
        <dbReference type="ARBA" id="ARBA00022840"/>
    </source>
</evidence>
<dbReference type="PRINTS" id="PR01438">
    <property type="entry name" value="UNVRSLSTRESS"/>
</dbReference>
<protein>
    <submittedName>
        <fullName evidence="5">Nucleotide-binding universal stress UspA family protein</fullName>
    </submittedName>
</protein>
<evidence type="ECO:0000313" key="5">
    <source>
        <dbReference type="EMBL" id="MDH6280998.1"/>
    </source>
</evidence>
<evidence type="ECO:0000256" key="1">
    <source>
        <dbReference type="ARBA" id="ARBA00008791"/>
    </source>
</evidence>
<evidence type="ECO:0000256" key="2">
    <source>
        <dbReference type="ARBA" id="ARBA00022741"/>
    </source>
</evidence>
<sequence>MTAQGMQHGAEEPSVARDANAVIVGVDGSEAAEAAVRWAAQMCADRNLSLRIIHALNFSPYTYGAPYLDVAGIYDWMEDEGKEILSRAAAVAREVSADLDISTEISTMGGARWLVSLSEDSRALVLGASGSGSAGGIGSTAVNAASHGVCPVVVVHQRDGQVPQEGPVVVGIDGSPTSERATGVAFEEAAQRGVPLVAIHAWSDTPHGTLAGGRSSIRDPRAFEDSEHEVLSERLAGWCQRYPDVEVQRELYIDGPRTHLLAWSQKAQLVVVGSRGRGGFRGLLLGSTSNELVQKAQCPVMVVRPERS</sequence>
<feature type="domain" description="UspA" evidence="4">
    <location>
        <begin position="22"/>
        <end position="156"/>
    </location>
</feature>
<dbReference type="InterPro" id="IPR006016">
    <property type="entry name" value="UspA"/>
</dbReference>
<dbReference type="RefSeq" id="WP_280760323.1">
    <property type="nucleotide sequence ID" value="NZ_JARXVC010000004.1"/>
</dbReference>
<dbReference type="InterPro" id="IPR014729">
    <property type="entry name" value="Rossmann-like_a/b/a_fold"/>
</dbReference>
<dbReference type="Gene3D" id="3.40.50.620">
    <property type="entry name" value="HUPs"/>
    <property type="match status" value="2"/>
</dbReference>
<comment type="similarity">
    <text evidence="1">Belongs to the universal stress protein A family.</text>
</comment>
<dbReference type="SUPFAM" id="SSF52402">
    <property type="entry name" value="Adenine nucleotide alpha hydrolases-like"/>
    <property type="match status" value="2"/>
</dbReference>
<feature type="domain" description="UspA" evidence="4">
    <location>
        <begin position="167"/>
        <end position="304"/>
    </location>
</feature>
<reference evidence="5 6" key="1">
    <citation type="submission" date="2023-04" db="EMBL/GenBank/DDBJ databases">
        <title>Forest soil microbial communities from Buena Vista Peninsula, Colon Province, Panama.</title>
        <authorList>
            <person name="Bouskill N."/>
        </authorList>
    </citation>
    <scope>NUCLEOTIDE SEQUENCE [LARGE SCALE GENOMIC DNA]</scope>
    <source>
        <strain evidence="5 6">CFH S0262</strain>
    </source>
</reference>
<accession>A0ABT6M9L0</accession>
<dbReference type="PANTHER" id="PTHR46268">
    <property type="entry name" value="STRESS RESPONSE PROTEIN NHAX"/>
    <property type="match status" value="1"/>
</dbReference>
<dbReference type="PANTHER" id="PTHR46268:SF27">
    <property type="entry name" value="UNIVERSAL STRESS PROTEIN RV2623"/>
    <property type="match status" value="1"/>
</dbReference>
<proteinExistence type="inferred from homology"/>
<gene>
    <name evidence="5" type="ORF">M2280_002211</name>
</gene>
<dbReference type="Pfam" id="PF00582">
    <property type="entry name" value="Usp"/>
    <property type="match status" value="2"/>
</dbReference>
<keyword evidence="3" id="KW-0067">ATP-binding</keyword>